<sequence length="126" mass="14022">MRLNFLSQPEMILDSPYFCYAISGFQNLPSPAATLTHSSEHMSMDQALSPLNHIGHYFISKQMTCGNQPLSEQGQDCYEILEEIAQCLFSDTQLTTTASDEKSLMSRVNSFASSTKNLTTQLKLAC</sequence>
<accession>A0AAD9ZW74</accession>
<dbReference type="PANTHER" id="PTHR33494">
    <property type="entry name" value="OS02G0793800 PROTEIN"/>
    <property type="match status" value="1"/>
</dbReference>
<dbReference type="AlphaFoldDB" id="A0AAD9ZW74"/>
<evidence type="ECO:0000313" key="1">
    <source>
        <dbReference type="EMBL" id="KAK3194170.1"/>
    </source>
</evidence>
<comment type="caution">
    <text evidence="1">The sequence shown here is derived from an EMBL/GenBank/DDBJ whole genome shotgun (WGS) entry which is preliminary data.</text>
</comment>
<protein>
    <submittedName>
        <fullName evidence="1">Uncharacterized protein</fullName>
    </submittedName>
</protein>
<dbReference type="PANTHER" id="PTHR33494:SF27">
    <property type="entry name" value="ATP-DEPENDENT DNA HELICASE"/>
    <property type="match status" value="1"/>
</dbReference>
<evidence type="ECO:0000313" key="2">
    <source>
        <dbReference type="Proteomes" id="UP001281410"/>
    </source>
</evidence>
<proteinExistence type="predicted"/>
<gene>
    <name evidence="1" type="ORF">Dsin_025480</name>
</gene>
<name>A0AAD9ZW74_9ROSI</name>
<organism evidence="1 2">
    <name type="scientific">Dipteronia sinensis</name>
    <dbReference type="NCBI Taxonomy" id="43782"/>
    <lineage>
        <taxon>Eukaryota</taxon>
        <taxon>Viridiplantae</taxon>
        <taxon>Streptophyta</taxon>
        <taxon>Embryophyta</taxon>
        <taxon>Tracheophyta</taxon>
        <taxon>Spermatophyta</taxon>
        <taxon>Magnoliopsida</taxon>
        <taxon>eudicotyledons</taxon>
        <taxon>Gunneridae</taxon>
        <taxon>Pentapetalae</taxon>
        <taxon>rosids</taxon>
        <taxon>malvids</taxon>
        <taxon>Sapindales</taxon>
        <taxon>Sapindaceae</taxon>
        <taxon>Hippocastanoideae</taxon>
        <taxon>Acereae</taxon>
        <taxon>Dipteronia</taxon>
    </lineage>
</organism>
<keyword evidence="2" id="KW-1185">Reference proteome</keyword>
<reference evidence="1" key="1">
    <citation type="journal article" date="2023" name="Plant J.">
        <title>Genome sequences and population genomics provide insights into the demographic history, inbreeding, and mutation load of two 'living fossil' tree species of Dipteronia.</title>
        <authorList>
            <person name="Feng Y."/>
            <person name="Comes H.P."/>
            <person name="Chen J."/>
            <person name="Zhu S."/>
            <person name="Lu R."/>
            <person name="Zhang X."/>
            <person name="Li P."/>
            <person name="Qiu J."/>
            <person name="Olsen K.M."/>
            <person name="Qiu Y."/>
        </authorList>
    </citation>
    <scope>NUCLEOTIDE SEQUENCE</scope>
    <source>
        <strain evidence="1">NBL</strain>
    </source>
</reference>
<dbReference type="EMBL" id="JANJYJ010000008">
    <property type="protein sequence ID" value="KAK3194170.1"/>
    <property type="molecule type" value="Genomic_DNA"/>
</dbReference>
<dbReference type="Proteomes" id="UP001281410">
    <property type="component" value="Unassembled WGS sequence"/>
</dbReference>